<feature type="compositionally biased region" description="Low complexity" evidence="1">
    <location>
        <begin position="1"/>
        <end position="11"/>
    </location>
</feature>
<dbReference type="AlphaFoldDB" id="A0A7Z7HTE8"/>
<proteinExistence type="predicted"/>
<protein>
    <submittedName>
        <fullName evidence="2">Uncharacterized protein</fullName>
    </submittedName>
</protein>
<sequence>MHGHAASSTAAAGGGEPSSHCLALPHTTVSRPPASHGFVQITPHPFIPRVHATLH</sequence>
<dbReference type="Proteomes" id="UP000242886">
    <property type="component" value="Chromosome SDENCHOL"/>
</dbReference>
<evidence type="ECO:0000256" key="1">
    <source>
        <dbReference type="SAM" id="MobiDB-lite"/>
    </source>
</evidence>
<accession>A0A7Z7HTE8</accession>
<evidence type="ECO:0000313" key="3">
    <source>
        <dbReference type="Proteomes" id="UP000242886"/>
    </source>
</evidence>
<evidence type="ECO:0000313" key="2">
    <source>
        <dbReference type="EMBL" id="SMB30335.1"/>
    </source>
</evidence>
<gene>
    <name evidence="2" type="ORF">SDENCHOL_20968</name>
</gene>
<reference evidence="2" key="1">
    <citation type="submission" date="2017-03" db="EMBL/GenBank/DDBJ databases">
        <authorList>
            <consortium name="AG Boll"/>
        </authorList>
    </citation>
    <scope>NUCLEOTIDE SEQUENCE [LARGE SCALE GENOMIC DNA]</scope>
    <source>
        <strain evidence="2">Chol</strain>
    </source>
</reference>
<name>A0A7Z7HTE8_9PROT</name>
<dbReference type="EMBL" id="LT837803">
    <property type="protein sequence ID" value="SMB30335.1"/>
    <property type="molecule type" value="Genomic_DNA"/>
</dbReference>
<keyword evidence="3" id="KW-1185">Reference proteome</keyword>
<organism evidence="2 3">
    <name type="scientific">Sterolibacterium denitrificans</name>
    <dbReference type="NCBI Taxonomy" id="157592"/>
    <lineage>
        <taxon>Bacteria</taxon>
        <taxon>Pseudomonadati</taxon>
        <taxon>Pseudomonadota</taxon>
        <taxon>Betaproteobacteria</taxon>
        <taxon>Nitrosomonadales</taxon>
        <taxon>Sterolibacteriaceae</taxon>
        <taxon>Sterolibacterium</taxon>
    </lineage>
</organism>
<feature type="region of interest" description="Disordered" evidence="1">
    <location>
        <begin position="1"/>
        <end position="41"/>
    </location>
</feature>